<dbReference type="OrthoDB" id="4759647at2759"/>
<feature type="domain" description="F-box" evidence="3">
    <location>
        <begin position="106"/>
        <end position="155"/>
    </location>
</feature>
<dbReference type="EMBL" id="CU633898">
    <property type="protein sequence ID" value="CAP67516.1"/>
    <property type="molecule type" value="Genomic_DNA"/>
</dbReference>
<feature type="transmembrane region" description="Helical" evidence="2">
    <location>
        <begin position="267"/>
        <end position="289"/>
    </location>
</feature>
<keyword evidence="2" id="KW-0472">Membrane</keyword>
<evidence type="ECO:0000313" key="4">
    <source>
        <dbReference type="EMBL" id="CAP67516.1"/>
    </source>
</evidence>
<feature type="transmembrane region" description="Helical" evidence="2">
    <location>
        <begin position="330"/>
        <end position="347"/>
    </location>
</feature>
<evidence type="ECO:0000256" key="2">
    <source>
        <dbReference type="SAM" id="Phobius"/>
    </source>
</evidence>
<dbReference type="KEGG" id="pan:PODANSg3878"/>
<feature type="non-terminal residue" evidence="4">
    <location>
        <position position="1"/>
    </location>
</feature>
<feature type="transmembrane region" description="Helical" evidence="2">
    <location>
        <begin position="295"/>
        <end position="318"/>
    </location>
</feature>
<keyword evidence="2" id="KW-0812">Transmembrane</keyword>
<dbReference type="HOGENOM" id="CLU_044378_0_0_1"/>
<dbReference type="InterPro" id="IPR036047">
    <property type="entry name" value="F-box-like_dom_sf"/>
</dbReference>
<gene>
    <name evidence="4" type="ORF">PODANS_6_11700</name>
</gene>
<dbReference type="RefSeq" id="XP_001906845.1">
    <property type="nucleotide sequence ID" value="XM_001906810.1"/>
</dbReference>
<protein>
    <submittedName>
        <fullName evidence="4">Podospora anserina S mat+ genomic DNA chromosome 6, supercontig 1</fullName>
    </submittedName>
</protein>
<dbReference type="GeneID" id="6191086"/>
<dbReference type="VEuPathDB" id="FungiDB:PODANS_6_11700"/>
<dbReference type="SMART" id="SM00256">
    <property type="entry name" value="FBOX"/>
    <property type="match status" value="1"/>
</dbReference>
<organism evidence="4">
    <name type="scientific">Podospora anserina (strain S / ATCC MYA-4624 / DSM 980 / FGSC 10383)</name>
    <name type="common">Pleurage anserina</name>
    <dbReference type="NCBI Taxonomy" id="515849"/>
    <lineage>
        <taxon>Eukaryota</taxon>
        <taxon>Fungi</taxon>
        <taxon>Dikarya</taxon>
        <taxon>Ascomycota</taxon>
        <taxon>Pezizomycotina</taxon>
        <taxon>Sordariomycetes</taxon>
        <taxon>Sordariomycetidae</taxon>
        <taxon>Sordariales</taxon>
        <taxon>Podosporaceae</taxon>
        <taxon>Podospora</taxon>
        <taxon>Podospora anserina</taxon>
    </lineage>
</organism>
<sequence length="432" mass="48521">FILDSFVFGGIWERRSTLTLARDGMATTATSDVGPGAGAPFSSIITTVRRSLTSLANKEKQHARKPEDGHAQITRLIAIQPKPNSTPHPPDSQASSAGKDSHEKPPLHLLALPTELLNNILRHLNFVSILELRKTCRFFHTLASPPQLRILFGREQLTTLLLQHCKTCLVHDPFRSNLLSCSHEDEGWPLASQCVDCALVANDERLKIGKRVKLGTEDVVQICRWCGRPIRNHEGVAGPPDPNSPGIRRDGRPFHKGNCYRSYNNSLLFFFILGWVQLTLGITGAGLSWRYWRGAVMVFAPSVTSFLLLWIVMGFLFFRGSRKRAYRYTLLLELAILGCWIPPVYYISMQIVNHPERDVDAAMQAALALFGLNLVFRLFNVMGNVVILCSTPDLTPRKKPNAGLFKRAIYKLMLWSVAWTYPPSVEHRLSSE</sequence>
<reference evidence="4" key="2">
    <citation type="submission" date="2008-07" db="EMBL/GenBank/DDBJ databases">
        <authorList>
            <person name="Genoscope - CEA"/>
        </authorList>
    </citation>
    <scope>NUCLEOTIDE SEQUENCE</scope>
    <source>
        <strain evidence="4">S mat+</strain>
    </source>
</reference>
<dbReference type="InterPro" id="IPR001810">
    <property type="entry name" value="F-box_dom"/>
</dbReference>
<feature type="transmembrane region" description="Helical" evidence="2">
    <location>
        <begin position="367"/>
        <end position="389"/>
    </location>
</feature>
<evidence type="ECO:0000259" key="3">
    <source>
        <dbReference type="PROSITE" id="PS50181"/>
    </source>
</evidence>
<dbReference type="SUPFAM" id="SSF81383">
    <property type="entry name" value="F-box domain"/>
    <property type="match status" value="1"/>
</dbReference>
<evidence type="ECO:0000256" key="1">
    <source>
        <dbReference type="SAM" id="MobiDB-lite"/>
    </source>
</evidence>
<reference evidence="4" key="1">
    <citation type="journal article" date="2008" name="Genome Biol.">
        <title>The genome sequence of the model ascomycete fungus Podospora anserina.</title>
        <authorList>
            <person name="Espagne E."/>
            <person name="Lespinet O."/>
            <person name="Malagnac F."/>
            <person name="Da Silva C."/>
            <person name="Jaillon O."/>
            <person name="Porcel B.M."/>
            <person name="Couloux A."/>
            <person name="Aury J.-M."/>
            <person name="Segurens B."/>
            <person name="Poulain J."/>
            <person name="Anthouard V."/>
            <person name="Grossetete S."/>
            <person name="Khalili H."/>
            <person name="Coppin E."/>
            <person name="Dequard-Chablat M."/>
            <person name="Picard M."/>
            <person name="Contamine V."/>
            <person name="Arnaise S."/>
            <person name="Bourdais A."/>
            <person name="Berteaux-Lecellier V."/>
            <person name="Gautheret D."/>
            <person name="de Vries R.P."/>
            <person name="Battaglia E."/>
            <person name="Coutinho P.M."/>
            <person name="Danchin E.G.J."/>
            <person name="Henrissat B."/>
            <person name="El Khoury R."/>
            <person name="Sainsard-Chanet A."/>
            <person name="Boivin A."/>
            <person name="Pinan-Lucarre B."/>
            <person name="Sellem C.H."/>
            <person name="Debuchy R."/>
            <person name="Wincker P."/>
            <person name="Weissenbach J."/>
            <person name="Silar P."/>
        </authorList>
    </citation>
    <scope>NUCLEOTIDE SEQUENCE [LARGE SCALE GENOMIC DNA]</scope>
    <source>
        <strain evidence="4">S mat+</strain>
    </source>
</reference>
<accession>B2ASZ3</accession>
<dbReference type="AlphaFoldDB" id="B2ASZ3"/>
<dbReference type="PROSITE" id="PS50181">
    <property type="entry name" value="FBOX"/>
    <property type="match status" value="1"/>
</dbReference>
<proteinExistence type="predicted"/>
<feature type="region of interest" description="Disordered" evidence="1">
    <location>
        <begin position="81"/>
        <end position="105"/>
    </location>
</feature>
<dbReference type="Pfam" id="PF00646">
    <property type="entry name" value="F-box"/>
    <property type="match status" value="1"/>
</dbReference>
<name>B2ASZ3_PODAN</name>
<keyword evidence="2" id="KW-1133">Transmembrane helix</keyword>